<gene>
    <name evidence="2" type="ORF">HUN84_10940</name>
</gene>
<evidence type="ECO:0000259" key="1">
    <source>
        <dbReference type="Pfam" id="PF07342"/>
    </source>
</evidence>
<dbReference type="GeneID" id="74187507"/>
<dbReference type="Proteomes" id="UP000610527">
    <property type="component" value="Unassembled WGS sequence"/>
</dbReference>
<proteinExistence type="predicted"/>
<sequence>MNFDEKDLVFELDVLKEKLEDVLTIQQWHLDKFFTKPHLSNREDYINHGIGYSEQRINQSQITDLLYMYLQRFDEVLEKFKELDKKETLSATGDQTETDNADR</sequence>
<name>A0ABX2LLS4_9STAP</name>
<evidence type="ECO:0000313" key="2">
    <source>
        <dbReference type="EMBL" id="NUI83230.1"/>
    </source>
</evidence>
<dbReference type="InterPro" id="IPR009942">
    <property type="entry name" value="DUF1474"/>
</dbReference>
<dbReference type="NCBIfam" id="NF047366">
    <property type="entry name" value="TscT"/>
    <property type="match status" value="1"/>
</dbReference>
<organism evidence="2 3">
    <name type="scientific">Staphylococcus borealis</name>
    <dbReference type="NCBI Taxonomy" id="2742203"/>
    <lineage>
        <taxon>Bacteria</taxon>
        <taxon>Bacillati</taxon>
        <taxon>Bacillota</taxon>
        <taxon>Bacilli</taxon>
        <taxon>Bacillales</taxon>
        <taxon>Staphylococcaceae</taxon>
        <taxon>Staphylococcus</taxon>
    </lineage>
</organism>
<feature type="domain" description="TscT toxin" evidence="1">
    <location>
        <begin position="1"/>
        <end position="97"/>
    </location>
</feature>
<dbReference type="Pfam" id="PF07342">
    <property type="entry name" value="TscT"/>
    <property type="match status" value="1"/>
</dbReference>
<dbReference type="RefSeq" id="WP_080365551.1">
    <property type="nucleotide sequence ID" value="NZ_CUEE01000011.1"/>
</dbReference>
<evidence type="ECO:0000313" key="3">
    <source>
        <dbReference type="Proteomes" id="UP000610527"/>
    </source>
</evidence>
<reference evidence="2 3" key="1">
    <citation type="submission" date="2020-06" db="EMBL/GenBank/DDBJ databases">
        <title>Staphylococcus borealis sp. nov. -A novel member of the Staphylococcaceae family isolated from skin and blood in humans.</title>
        <authorList>
            <person name="Pain M."/>
            <person name="Wolden R."/>
            <person name="Jaen-Luchoro D."/>
            <person name="Salva-Serra F."/>
            <person name="Iglesias B.P."/>
            <person name="Karlsson R."/>
            <person name="Klingenberg C."/>
            <person name="Cavanagh J.P."/>
        </authorList>
    </citation>
    <scope>NUCLEOTIDE SEQUENCE [LARGE SCALE GENOMIC DNA]</scope>
    <source>
        <strain evidence="2 3">58-22</strain>
    </source>
</reference>
<protein>
    <submittedName>
        <fullName evidence="2">DUF1474 family protein</fullName>
    </submittedName>
</protein>
<accession>A0ABX2LLS4</accession>
<dbReference type="EMBL" id="JABVEG010000008">
    <property type="protein sequence ID" value="NUI83230.1"/>
    <property type="molecule type" value="Genomic_DNA"/>
</dbReference>
<keyword evidence="3" id="KW-1185">Reference proteome</keyword>
<comment type="caution">
    <text evidence="2">The sequence shown here is derived from an EMBL/GenBank/DDBJ whole genome shotgun (WGS) entry which is preliminary data.</text>
</comment>